<dbReference type="GeneID" id="92510200"/>
<sequence length="242" mass="26026">MTPLDSALLAAPFSLPSLAAASCLSKGPRNAHAYTELLKACHRTMASSSVSSRGRDERVVNLLSIALQKTEDFMGRGTDAREYAAQVAAAARANNATEEEFKDQIMCIVANIKNLNGELGAGSREGRAGISAAELAVMDANEMRSRQQKKSIAAAFRKRAREQTNVDKTSLHCTKCGLVRRERLNINELALDSAESGSHFEYNFDNTCACSHSSDEERSSSDDEDDDGATRKGGSATASSRD</sequence>
<gene>
    <name evidence="4" type="ORF">LSCM1_00028</name>
</gene>
<evidence type="ECO:0000256" key="2">
    <source>
        <dbReference type="SAM" id="SignalP"/>
    </source>
</evidence>
<feature type="region of interest" description="Disordered" evidence="1">
    <location>
        <begin position="210"/>
        <end position="242"/>
    </location>
</feature>
<feature type="domain" description="TFIIS central" evidence="3">
    <location>
        <begin position="58"/>
        <end position="158"/>
    </location>
</feature>
<dbReference type="RefSeq" id="XP_067173793.1">
    <property type="nucleotide sequence ID" value="XM_067317688.1"/>
</dbReference>
<keyword evidence="5" id="KW-1185">Reference proteome</keyword>
<dbReference type="KEGG" id="lmat:92510200"/>
<dbReference type="GO" id="GO:0006351">
    <property type="term" value="P:DNA-templated transcription"/>
    <property type="evidence" value="ECO:0007669"/>
    <property type="project" value="InterPro"/>
</dbReference>
<dbReference type="InterPro" id="IPR003618">
    <property type="entry name" value="TFIIS_cen_dom"/>
</dbReference>
<dbReference type="Proteomes" id="UP000673552">
    <property type="component" value="Chromosome 36"/>
</dbReference>
<dbReference type="OrthoDB" id="277128at2759"/>
<feature type="chain" id="PRO_5032420011" description="TFIIS central domain-containing protein" evidence="2">
    <location>
        <begin position="22"/>
        <end position="242"/>
    </location>
</feature>
<accession>A0A836GRX7</accession>
<name>A0A836GRX7_9TRYP</name>
<dbReference type="AlphaFoldDB" id="A0A836GRX7"/>
<keyword evidence="2" id="KW-0732">Signal</keyword>
<organism evidence="4 5">
    <name type="scientific">Leishmania martiniquensis</name>
    <dbReference type="NCBI Taxonomy" id="1580590"/>
    <lineage>
        <taxon>Eukaryota</taxon>
        <taxon>Discoba</taxon>
        <taxon>Euglenozoa</taxon>
        <taxon>Kinetoplastea</taxon>
        <taxon>Metakinetoplastina</taxon>
        <taxon>Trypanosomatida</taxon>
        <taxon>Trypanosomatidae</taxon>
        <taxon>Leishmaniinae</taxon>
        <taxon>Leishmania</taxon>
    </lineage>
</organism>
<protein>
    <recommendedName>
        <fullName evidence="3">TFIIS central domain-containing protein</fullName>
    </recommendedName>
</protein>
<dbReference type="EMBL" id="JAFEUZ010000036">
    <property type="protein sequence ID" value="KAG5463856.1"/>
    <property type="molecule type" value="Genomic_DNA"/>
</dbReference>
<evidence type="ECO:0000313" key="5">
    <source>
        <dbReference type="Proteomes" id="UP000673552"/>
    </source>
</evidence>
<reference evidence="4 5" key="1">
    <citation type="submission" date="2021-03" db="EMBL/GenBank/DDBJ databases">
        <title>Leishmania (Mundinia) martiniquensis Genome sequencing and assembly.</title>
        <authorList>
            <person name="Almutairi H."/>
            <person name="Gatherer D."/>
        </authorList>
    </citation>
    <scope>NUCLEOTIDE SEQUENCE [LARGE SCALE GENOMIC DNA]</scope>
    <source>
        <strain evidence="4">LSCM1</strain>
    </source>
</reference>
<evidence type="ECO:0000259" key="3">
    <source>
        <dbReference type="Pfam" id="PF07500"/>
    </source>
</evidence>
<evidence type="ECO:0000313" key="4">
    <source>
        <dbReference type="EMBL" id="KAG5463856.1"/>
    </source>
</evidence>
<comment type="caution">
    <text evidence="4">The sequence shown here is derived from an EMBL/GenBank/DDBJ whole genome shotgun (WGS) entry which is preliminary data.</text>
</comment>
<evidence type="ECO:0000256" key="1">
    <source>
        <dbReference type="SAM" id="MobiDB-lite"/>
    </source>
</evidence>
<dbReference type="Pfam" id="PF07500">
    <property type="entry name" value="TFIIS_M"/>
    <property type="match status" value="1"/>
</dbReference>
<feature type="signal peptide" evidence="2">
    <location>
        <begin position="1"/>
        <end position="21"/>
    </location>
</feature>
<proteinExistence type="predicted"/>